<evidence type="ECO:0000313" key="11">
    <source>
        <dbReference type="Proteomes" id="UP000756346"/>
    </source>
</evidence>
<evidence type="ECO:0000256" key="6">
    <source>
        <dbReference type="ARBA" id="ARBA00023163"/>
    </source>
</evidence>
<keyword evidence="11" id="KW-1185">Reference proteome</keyword>
<dbReference type="GO" id="GO:0003735">
    <property type="term" value="F:structural constituent of ribosome"/>
    <property type="evidence" value="ECO:0007669"/>
    <property type="project" value="TreeGrafter"/>
</dbReference>
<keyword evidence="4" id="KW-0805">Transcription regulation</keyword>
<evidence type="ECO:0000256" key="9">
    <source>
        <dbReference type="SAM" id="MobiDB-lite"/>
    </source>
</evidence>
<dbReference type="GO" id="GO:0005840">
    <property type="term" value="C:ribosome"/>
    <property type="evidence" value="ECO:0007669"/>
    <property type="project" value="UniProtKB-KW"/>
</dbReference>
<gene>
    <name evidence="10" type="ORF">B0I36DRAFT_358299</name>
</gene>
<feature type="region of interest" description="Disordered" evidence="9">
    <location>
        <begin position="39"/>
        <end position="64"/>
    </location>
</feature>
<evidence type="ECO:0000256" key="1">
    <source>
        <dbReference type="ARBA" id="ARBA00004173"/>
    </source>
</evidence>
<protein>
    <recommendedName>
        <fullName evidence="8">Large ribosomal subunit protein mL67</fullName>
    </recommendedName>
</protein>
<dbReference type="GO" id="GO:0000150">
    <property type="term" value="F:DNA strand exchange activity"/>
    <property type="evidence" value="ECO:0007669"/>
    <property type="project" value="InterPro"/>
</dbReference>
<dbReference type="AlphaFoldDB" id="A0A9P9C0H2"/>
<dbReference type="GO" id="GO:1990904">
    <property type="term" value="C:ribonucleoprotein complex"/>
    <property type="evidence" value="ECO:0007669"/>
    <property type="project" value="UniProtKB-KW"/>
</dbReference>
<dbReference type="GO" id="GO:0005739">
    <property type="term" value="C:mitochondrion"/>
    <property type="evidence" value="ECO:0007669"/>
    <property type="project" value="UniProtKB-SubCell"/>
</dbReference>
<dbReference type="OrthoDB" id="5333655at2759"/>
<dbReference type="InterPro" id="IPR024629">
    <property type="entry name" value="Ribosomal_mL67"/>
</dbReference>
<comment type="subcellular location">
    <subcellularLocation>
        <location evidence="1">Mitochondrion</location>
    </subcellularLocation>
</comment>
<name>A0A9P9C0H2_9PEZI</name>
<dbReference type="GO" id="GO:0003697">
    <property type="term" value="F:single-stranded DNA binding"/>
    <property type="evidence" value="ECO:0007669"/>
    <property type="project" value="InterPro"/>
</dbReference>
<accession>A0A9P9C0H2</accession>
<organism evidence="10 11">
    <name type="scientific">Microdochium trichocladiopsis</name>
    <dbReference type="NCBI Taxonomy" id="1682393"/>
    <lineage>
        <taxon>Eukaryota</taxon>
        <taxon>Fungi</taxon>
        <taxon>Dikarya</taxon>
        <taxon>Ascomycota</taxon>
        <taxon>Pezizomycotina</taxon>
        <taxon>Sordariomycetes</taxon>
        <taxon>Xylariomycetidae</taxon>
        <taxon>Xylariales</taxon>
        <taxon>Microdochiaceae</taxon>
        <taxon>Microdochium</taxon>
    </lineage>
</organism>
<dbReference type="PANTHER" id="PTHR28184">
    <property type="entry name" value="MITOCHONDRIAL HOMOLOGOUS RECOMBINATION PROTEIN 1"/>
    <property type="match status" value="1"/>
</dbReference>
<dbReference type="PANTHER" id="PTHR28184:SF1">
    <property type="entry name" value="LARGE RIBOSOMAL SUBUNIT PROTEIN ML67"/>
    <property type="match status" value="1"/>
</dbReference>
<comment type="similarity">
    <text evidence="2">Belongs to the mitochondrion-specific ribosomal protein mL67 family.</text>
</comment>
<keyword evidence="3" id="KW-0689">Ribosomal protein</keyword>
<dbReference type="RefSeq" id="XP_046019154.1">
    <property type="nucleotide sequence ID" value="XM_046157945.1"/>
</dbReference>
<feature type="compositionally biased region" description="Low complexity" evidence="9">
    <location>
        <begin position="39"/>
        <end position="61"/>
    </location>
</feature>
<evidence type="ECO:0000256" key="3">
    <source>
        <dbReference type="ARBA" id="ARBA00022980"/>
    </source>
</evidence>
<comment type="caution">
    <text evidence="10">The sequence shown here is derived from an EMBL/GenBank/DDBJ whole genome shotgun (WGS) entry which is preliminary data.</text>
</comment>
<evidence type="ECO:0000256" key="4">
    <source>
        <dbReference type="ARBA" id="ARBA00023015"/>
    </source>
</evidence>
<keyword evidence="5" id="KW-0496">Mitochondrion</keyword>
<evidence type="ECO:0000256" key="8">
    <source>
        <dbReference type="ARBA" id="ARBA00035185"/>
    </source>
</evidence>
<dbReference type="EMBL" id="JAGTJQ010000001">
    <property type="protein sequence ID" value="KAH7041099.1"/>
    <property type="molecule type" value="Genomic_DNA"/>
</dbReference>
<reference evidence="10" key="1">
    <citation type="journal article" date="2021" name="Nat. Commun.">
        <title>Genetic determinants of endophytism in the Arabidopsis root mycobiome.</title>
        <authorList>
            <person name="Mesny F."/>
            <person name="Miyauchi S."/>
            <person name="Thiergart T."/>
            <person name="Pickel B."/>
            <person name="Atanasova L."/>
            <person name="Karlsson M."/>
            <person name="Huettel B."/>
            <person name="Barry K.W."/>
            <person name="Haridas S."/>
            <person name="Chen C."/>
            <person name="Bauer D."/>
            <person name="Andreopoulos W."/>
            <person name="Pangilinan J."/>
            <person name="LaButti K."/>
            <person name="Riley R."/>
            <person name="Lipzen A."/>
            <person name="Clum A."/>
            <person name="Drula E."/>
            <person name="Henrissat B."/>
            <person name="Kohler A."/>
            <person name="Grigoriev I.V."/>
            <person name="Martin F.M."/>
            <person name="Hacquard S."/>
        </authorList>
    </citation>
    <scope>NUCLEOTIDE SEQUENCE</scope>
    <source>
        <strain evidence="10">MPI-CAGE-CH-0230</strain>
    </source>
</reference>
<evidence type="ECO:0000256" key="2">
    <source>
        <dbReference type="ARBA" id="ARBA00010741"/>
    </source>
</evidence>
<dbReference type="Proteomes" id="UP000756346">
    <property type="component" value="Unassembled WGS sequence"/>
</dbReference>
<proteinExistence type="inferred from homology"/>
<keyword evidence="6" id="KW-0804">Transcription</keyword>
<evidence type="ECO:0000256" key="5">
    <source>
        <dbReference type="ARBA" id="ARBA00023128"/>
    </source>
</evidence>
<evidence type="ECO:0000256" key="7">
    <source>
        <dbReference type="ARBA" id="ARBA00023274"/>
    </source>
</evidence>
<dbReference type="GeneID" id="70187491"/>
<keyword evidence="7" id="KW-0687">Ribonucleoprotein</keyword>
<sequence>MALRLKPVTAQLAKLSASSLRPSARAACAIASRRPAIRSLTTESSHTTISSSSPTSELPASMVPRDELESIEESLPDDTPRPASWPHGHGDRIWFFRHFLDGLTIFSLQRNFKANKQMRTIPYNGKKLKPSKIRKDYWEPFAMVEFPEGHRLVGLSVYHMLREAHFLHSYTWDGKKQPSLVRDPETGATLDKHGRGVQLNRHMLPNSIADMAAVLGGLGKGNKIWVTRPGEVAAEDGSESGGVRVPATIYWADPNHKDYAAAWPDNVTHVDAAEAAERLAPQPLPQGNTL</sequence>
<evidence type="ECO:0000313" key="10">
    <source>
        <dbReference type="EMBL" id="KAH7041099.1"/>
    </source>
</evidence>
<dbReference type="Pfam" id="PF12829">
    <property type="entry name" value="Mhr1"/>
    <property type="match status" value="1"/>
</dbReference>